<organism evidence="2 3">
    <name type="scientific">Pseudarthrobacter defluvii</name>
    <dbReference type="NCBI Taxonomy" id="410837"/>
    <lineage>
        <taxon>Bacteria</taxon>
        <taxon>Bacillati</taxon>
        <taxon>Actinomycetota</taxon>
        <taxon>Actinomycetes</taxon>
        <taxon>Micrococcales</taxon>
        <taxon>Micrococcaceae</taxon>
        <taxon>Pseudarthrobacter</taxon>
    </lineage>
</organism>
<proteinExistence type="predicted"/>
<evidence type="ECO:0000313" key="2">
    <source>
        <dbReference type="EMBL" id="MDQ0118034.1"/>
    </source>
</evidence>
<feature type="region of interest" description="Disordered" evidence="1">
    <location>
        <begin position="1"/>
        <end position="25"/>
    </location>
</feature>
<dbReference type="RefSeq" id="WP_307488845.1">
    <property type="nucleotide sequence ID" value="NZ_JAUSSY010000004.1"/>
</dbReference>
<sequence length="102" mass="10358">MNDGKRGQASGVKMRKAPPVDANKLKGTGNGGCVVGYGNPGQCLPVVPPSHAAHADHGMDMAWTCGELRTIFVNGIKVQPGKDSLKLDSNKDGVACGAGDAG</sequence>
<protein>
    <submittedName>
        <fullName evidence="2">Uncharacterized protein</fullName>
    </submittedName>
</protein>
<evidence type="ECO:0000313" key="3">
    <source>
        <dbReference type="Proteomes" id="UP001226389"/>
    </source>
</evidence>
<comment type="caution">
    <text evidence="2">The sequence shown here is derived from an EMBL/GenBank/DDBJ whole genome shotgun (WGS) entry which is preliminary data.</text>
</comment>
<dbReference type="Proteomes" id="UP001226389">
    <property type="component" value="Unassembled WGS sequence"/>
</dbReference>
<gene>
    <name evidence="2" type="ORF">J2T22_001211</name>
</gene>
<reference evidence="2 3" key="1">
    <citation type="submission" date="2023-07" db="EMBL/GenBank/DDBJ databases">
        <title>Sorghum-associated microbial communities from plants grown in Nebraska, USA.</title>
        <authorList>
            <person name="Schachtman D."/>
        </authorList>
    </citation>
    <scope>NUCLEOTIDE SEQUENCE [LARGE SCALE GENOMIC DNA]</scope>
    <source>
        <strain evidence="2 3">DS994</strain>
    </source>
</reference>
<feature type="region of interest" description="Disordered" evidence="1">
    <location>
        <begin position="82"/>
        <end position="102"/>
    </location>
</feature>
<keyword evidence="3" id="KW-1185">Reference proteome</keyword>
<evidence type="ECO:0000256" key="1">
    <source>
        <dbReference type="SAM" id="MobiDB-lite"/>
    </source>
</evidence>
<name>A0ABT9UHZ8_9MICC</name>
<accession>A0ABT9UHZ8</accession>
<dbReference type="EMBL" id="JAUSSY010000004">
    <property type="protein sequence ID" value="MDQ0118034.1"/>
    <property type="molecule type" value="Genomic_DNA"/>
</dbReference>